<sequence>MRPQRGIGEPKRPNNAYYEYLLAHQVIERYPRAVCEHLLRHPALQRLFLDSLHEMVDGGVVHINEVTKAFDLVEDINKRQRYNFVYMPEATVMPRVSYPPPPSAAVYPATQTRPVALDLPEDWFTVEQQRPLAGHTQEPDYFAVTGTADGVAPRPPPTHTTIVTGGLASHPTGASLDWQQIHSVPFRESTGMTTSPPNKRFHIPESSVLHSPPPFTRPDIPRKWGHWEPAPTIPLQQDEDAGADEGGYGVSRFAPVQPLHPTDPYHSALKVGLQGRGGVGETGRERRGVREGGVIWAGDDVQTRYRGAEYVSVLQERQLRLYKMPAPSERQKSA</sequence>
<dbReference type="EMBL" id="CDMY01000336">
    <property type="protein sequence ID" value="CEM03223.1"/>
    <property type="molecule type" value="Genomic_DNA"/>
</dbReference>
<proteinExistence type="predicted"/>
<name>A0A0G4EWT4_VITBC</name>
<keyword evidence="2" id="KW-1185">Reference proteome</keyword>
<reference evidence="1 2" key="1">
    <citation type="submission" date="2014-11" db="EMBL/GenBank/DDBJ databases">
        <authorList>
            <person name="Zhu J."/>
            <person name="Qi W."/>
            <person name="Song R."/>
        </authorList>
    </citation>
    <scope>NUCLEOTIDE SEQUENCE [LARGE SCALE GENOMIC DNA]</scope>
</reference>
<dbReference type="InParanoid" id="A0A0G4EWT4"/>
<evidence type="ECO:0000313" key="1">
    <source>
        <dbReference type="EMBL" id="CEM03223.1"/>
    </source>
</evidence>
<dbReference type="VEuPathDB" id="CryptoDB:Vbra_21071"/>
<dbReference type="Proteomes" id="UP000041254">
    <property type="component" value="Unassembled WGS sequence"/>
</dbReference>
<protein>
    <submittedName>
        <fullName evidence="1">Uncharacterized protein</fullName>
    </submittedName>
</protein>
<dbReference type="AlphaFoldDB" id="A0A0G4EWT4"/>
<organism evidence="1 2">
    <name type="scientific">Vitrella brassicaformis (strain CCMP3155)</name>
    <dbReference type="NCBI Taxonomy" id="1169540"/>
    <lineage>
        <taxon>Eukaryota</taxon>
        <taxon>Sar</taxon>
        <taxon>Alveolata</taxon>
        <taxon>Colpodellida</taxon>
        <taxon>Vitrellaceae</taxon>
        <taxon>Vitrella</taxon>
    </lineage>
</organism>
<gene>
    <name evidence="1" type="ORF">Vbra_21071</name>
</gene>
<accession>A0A0G4EWT4</accession>
<evidence type="ECO:0000313" key="2">
    <source>
        <dbReference type="Proteomes" id="UP000041254"/>
    </source>
</evidence>